<gene>
    <name evidence="2" type="ORF">FLP30_11015</name>
</gene>
<keyword evidence="3" id="KW-1185">Reference proteome</keyword>
<dbReference type="RefSeq" id="WP_149279851.1">
    <property type="nucleotide sequence ID" value="NZ_CP043506.1"/>
</dbReference>
<evidence type="ECO:0000313" key="2">
    <source>
        <dbReference type="EMBL" id="QEO18188.1"/>
    </source>
</evidence>
<sequence>MSYISNRSLKMKFAGIMSAAVVAVALCGSVASAAPADGPMAIWAADHRSEVKVTPQQVKIVHADTEADARSDAQSLLVTDAPARDDARSLQRESGLQSEHIWLGLHHAG</sequence>
<dbReference type="KEGG" id="acek:FLP30_11015"/>
<organism evidence="2 3">
    <name type="scientific">Acetobacter vaccinii</name>
    <dbReference type="NCBI Taxonomy" id="2592655"/>
    <lineage>
        <taxon>Bacteria</taxon>
        <taxon>Pseudomonadati</taxon>
        <taxon>Pseudomonadota</taxon>
        <taxon>Alphaproteobacteria</taxon>
        <taxon>Acetobacterales</taxon>
        <taxon>Acetobacteraceae</taxon>
        <taxon>Acetobacter</taxon>
    </lineage>
</organism>
<evidence type="ECO:0000313" key="3">
    <source>
        <dbReference type="Proteomes" id="UP000324536"/>
    </source>
</evidence>
<reference evidence="2 3" key="1">
    <citation type="submission" date="2019-09" db="EMBL/GenBank/DDBJ databases">
        <title>Genome sequencing of strain KACC 21233.</title>
        <authorList>
            <person name="Heo J."/>
            <person name="Kim S.-J."/>
            <person name="Kim J.-S."/>
            <person name="Hong S.-B."/>
            <person name="Kwon S.-W."/>
        </authorList>
    </citation>
    <scope>NUCLEOTIDE SEQUENCE [LARGE SCALE GENOMIC DNA]</scope>
    <source>
        <strain evidence="2 3">KACC 21233</strain>
    </source>
</reference>
<accession>A0A5C1YRJ6</accession>
<proteinExistence type="predicted"/>
<dbReference type="Proteomes" id="UP000324536">
    <property type="component" value="Chromosome"/>
</dbReference>
<feature type="chain" id="PRO_5023135395" evidence="1">
    <location>
        <begin position="34"/>
        <end position="109"/>
    </location>
</feature>
<dbReference type="EMBL" id="CP043506">
    <property type="protein sequence ID" value="QEO18188.1"/>
    <property type="molecule type" value="Genomic_DNA"/>
</dbReference>
<dbReference type="AlphaFoldDB" id="A0A5C1YRJ6"/>
<evidence type="ECO:0000256" key="1">
    <source>
        <dbReference type="SAM" id="SignalP"/>
    </source>
</evidence>
<keyword evidence="1" id="KW-0732">Signal</keyword>
<protein>
    <submittedName>
        <fullName evidence="2">Uncharacterized protein</fullName>
    </submittedName>
</protein>
<feature type="signal peptide" evidence="1">
    <location>
        <begin position="1"/>
        <end position="33"/>
    </location>
</feature>
<name>A0A5C1YRJ6_9PROT</name>